<evidence type="ECO:0000313" key="2">
    <source>
        <dbReference type="Proteomes" id="UP000694422"/>
    </source>
</evidence>
<dbReference type="Ensembl" id="ENSSDAT00000010531.1">
    <property type="protein sequence ID" value="ENSSDAP00000009272.1"/>
    <property type="gene ID" value="ENSSDAG00000008438.1"/>
</dbReference>
<keyword evidence="2" id="KW-1185">Reference proteome</keyword>
<dbReference type="AlphaFoldDB" id="A0A8C9PJH6"/>
<accession>A0A8C9PJH6</accession>
<organism evidence="1 2">
    <name type="scientific">Spermophilus dauricus</name>
    <name type="common">Daurian ground squirrel</name>
    <dbReference type="NCBI Taxonomy" id="99837"/>
    <lineage>
        <taxon>Eukaryota</taxon>
        <taxon>Metazoa</taxon>
        <taxon>Chordata</taxon>
        <taxon>Craniata</taxon>
        <taxon>Vertebrata</taxon>
        <taxon>Euteleostomi</taxon>
        <taxon>Mammalia</taxon>
        <taxon>Eutheria</taxon>
        <taxon>Euarchontoglires</taxon>
        <taxon>Glires</taxon>
        <taxon>Rodentia</taxon>
        <taxon>Sciuromorpha</taxon>
        <taxon>Sciuridae</taxon>
        <taxon>Xerinae</taxon>
        <taxon>Marmotini</taxon>
        <taxon>Spermophilus</taxon>
    </lineage>
</organism>
<evidence type="ECO:0000313" key="1">
    <source>
        <dbReference type="Ensembl" id="ENSSDAP00000009272.1"/>
    </source>
</evidence>
<name>A0A8C9PJH6_SPEDA</name>
<dbReference type="Proteomes" id="UP000694422">
    <property type="component" value="Unplaced"/>
</dbReference>
<reference evidence="1" key="2">
    <citation type="submission" date="2025-09" db="UniProtKB">
        <authorList>
            <consortium name="Ensembl"/>
        </authorList>
    </citation>
    <scope>IDENTIFICATION</scope>
</reference>
<sequence>SRWDYRHAPPHPVRGDFFGTQGCLTTEPHPQPLFVPTLLHTHHLFLLLPPVNHMAPGMVGPGMIIDKKMWKKRCTDTTSMASIPPLPAVTLTEYRTWTLLSSLTISFSSSGSK</sequence>
<reference evidence="1" key="1">
    <citation type="submission" date="2025-08" db="UniProtKB">
        <authorList>
            <consortium name="Ensembl"/>
        </authorList>
    </citation>
    <scope>IDENTIFICATION</scope>
</reference>
<protein>
    <submittedName>
        <fullName evidence="1">Uncharacterized protein</fullName>
    </submittedName>
</protein>
<proteinExistence type="predicted"/>